<accession>A0A2U1KN50</accession>
<evidence type="ECO:0000313" key="3">
    <source>
        <dbReference type="EMBL" id="PWA38197.1"/>
    </source>
</evidence>
<organism evidence="3 4">
    <name type="scientific">Artemisia annua</name>
    <name type="common">Sweet wormwood</name>
    <dbReference type="NCBI Taxonomy" id="35608"/>
    <lineage>
        <taxon>Eukaryota</taxon>
        <taxon>Viridiplantae</taxon>
        <taxon>Streptophyta</taxon>
        <taxon>Embryophyta</taxon>
        <taxon>Tracheophyta</taxon>
        <taxon>Spermatophyta</taxon>
        <taxon>Magnoliopsida</taxon>
        <taxon>eudicotyledons</taxon>
        <taxon>Gunneridae</taxon>
        <taxon>Pentapetalae</taxon>
        <taxon>asterids</taxon>
        <taxon>campanulids</taxon>
        <taxon>Asterales</taxon>
        <taxon>Asteraceae</taxon>
        <taxon>Asteroideae</taxon>
        <taxon>Anthemideae</taxon>
        <taxon>Artemisiinae</taxon>
        <taxon>Artemisia</taxon>
    </lineage>
</organism>
<dbReference type="Proteomes" id="UP000245207">
    <property type="component" value="Unassembled WGS sequence"/>
</dbReference>
<keyword evidence="1" id="KW-0808">Transferase</keyword>
<keyword evidence="4" id="KW-1185">Reference proteome</keyword>
<dbReference type="EMBL" id="PKPP01015887">
    <property type="protein sequence ID" value="PWA38197.1"/>
    <property type="molecule type" value="Genomic_DNA"/>
</dbReference>
<dbReference type="GO" id="GO:0032259">
    <property type="term" value="P:methylation"/>
    <property type="evidence" value="ECO:0007669"/>
    <property type="project" value="UniProtKB-KW"/>
</dbReference>
<dbReference type="InterPro" id="IPR004159">
    <property type="entry name" value="Put_SAM_MeTrfase"/>
</dbReference>
<reference evidence="3 4" key="1">
    <citation type="journal article" date="2018" name="Mol. Plant">
        <title>The genome of Artemisia annua provides insight into the evolution of Asteraceae family and artemisinin biosynthesis.</title>
        <authorList>
            <person name="Shen Q."/>
            <person name="Zhang L."/>
            <person name="Liao Z."/>
            <person name="Wang S."/>
            <person name="Yan T."/>
            <person name="Shi P."/>
            <person name="Liu M."/>
            <person name="Fu X."/>
            <person name="Pan Q."/>
            <person name="Wang Y."/>
            <person name="Lv Z."/>
            <person name="Lu X."/>
            <person name="Zhang F."/>
            <person name="Jiang W."/>
            <person name="Ma Y."/>
            <person name="Chen M."/>
            <person name="Hao X."/>
            <person name="Li L."/>
            <person name="Tang Y."/>
            <person name="Lv G."/>
            <person name="Zhou Y."/>
            <person name="Sun X."/>
            <person name="Brodelius P.E."/>
            <person name="Rose J.K.C."/>
            <person name="Tang K."/>
        </authorList>
    </citation>
    <scope>NUCLEOTIDE SEQUENCE [LARGE SCALE GENOMIC DNA]</scope>
    <source>
        <strain evidence="4">cv. Huhao1</strain>
        <tissue evidence="3">Leaf</tissue>
    </source>
</reference>
<dbReference type="Pfam" id="PF03141">
    <property type="entry name" value="Methyltransf_29"/>
    <property type="match status" value="1"/>
</dbReference>
<evidence type="ECO:0000256" key="1">
    <source>
        <dbReference type="ARBA" id="ARBA00022603"/>
    </source>
</evidence>
<keyword evidence="1" id="KW-0489">Methyltransferase</keyword>
<evidence type="ECO:0000313" key="4">
    <source>
        <dbReference type="Proteomes" id="UP000245207"/>
    </source>
</evidence>
<sequence>MDRILKPGGRVYIRDSISVMDELEDIGKAIVWRVAVVIKMRGNCCFRKIYKENYRG</sequence>
<keyword evidence="2" id="KW-0325">Glycoprotein</keyword>
<dbReference type="OrthoDB" id="2013972at2759"/>
<comment type="caution">
    <text evidence="3">The sequence shown here is derived from an EMBL/GenBank/DDBJ whole genome shotgun (WGS) entry which is preliminary data.</text>
</comment>
<name>A0A2U1KN50_ARTAN</name>
<dbReference type="AlphaFoldDB" id="A0A2U1KN50"/>
<protein>
    <submittedName>
        <fullName evidence="3">Actin-binding FH2</fullName>
    </submittedName>
</protein>
<dbReference type="GO" id="GO:0008168">
    <property type="term" value="F:methyltransferase activity"/>
    <property type="evidence" value="ECO:0007669"/>
    <property type="project" value="UniProtKB-KW"/>
</dbReference>
<proteinExistence type="predicted"/>
<evidence type="ECO:0000256" key="2">
    <source>
        <dbReference type="ARBA" id="ARBA00023180"/>
    </source>
</evidence>
<gene>
    <name evidence="3" type="ORF">CTI12_AA583520</name>
</gene>